<organism evidence="2">
    <name type="scientific">Heliconius ismenius</name>
    <dbReference type="NCBI Taxonomy" id="33427"/>
    <lineage>
        <taxon>Eukaryota</taxon>
        <taxon>Metazoa</taxon>
        <taxon>Ecdysozoa</taxon>
        <taxon>Arthropoda</taxon>
        <taxon>Hexapoda</taxon>
        <taxon>Insecta</taxon>
        <taxon>Pterygota</taxon>
        <taxon>Neoptera</taxon>
        <taxon>Endopterygota</taxon>
        <taxon>Lepidoptera</taxon>
        <taxon>Glossata</taxon>
        <taxon>Ditrysia</taxon>
        <taxon>Papilionoidea</taxon>
        <taxon>Nymphalidae</taxon>
        <taxon>Heliconiinae</taxon>
        <taxon>Heliconiini</taxon>
        <taxon>Heliconius</taxon>
    </lineage>
</organism>
<keyword evidence="1" id="KW-0732">Signal</keyword>
<accession>D9HQA8</accession>
<name>D9HQA8_9NEOP</name>
<dbReference type="AlphaFoldDB" id="D9HQA8"/>
<reference evidence="2" key="1">
    <citation type="journal article" date="2010" name="Mol. Biol. Evol.">
        <title>Combined EST and proteomic analysis identifies rapidly evolving seminal fluid proteins in Heliconius butterflies.</title>
        <authorList>
            <person name="Walters J.R."/>
            <person name="Harrison R.G."/>
        </authorList>
    </citation>
    <scope>NUCLEOTIDE SEQUENCE</scope>
</reference>
<sequence length="142" mass="16212">MRLLSLFILFICVISLSARDTLRTKYVYEFGFDRGAVAFAQSGRIGLFEKSVTVPVVVPICSRLTYVRVEVDDFISQPKVKFNYHLSSVIITFDTWQYSVSSYVVIAKAVPRDDYCDVRTPYSKGPTMYSPNLQLTHNSNFN</sequence>
<protein>
    <submittedName>
        <fullName evidence="2">Seminal fluid protein HACP004</fullName>
    </submittedName>
</protein>
<proteinExistence type="evidence at transcript level"/>
<feature type="signal peptide" evidence="1">
    <location>
        <begin position="1"/>
        <end position="18"/>
    </location>
</feature>
<feature type="chain" id="PRO_5003125425" evidence="1">
    <location>
        <begin position="19"/>
        <end position="142"/>
    </location>
</feature>
<evidence type="ECO:0000313" key="2">
    <source>
        <dbReference type="EMBL" id="ADI99208.1"/>
    </source>
</evidence>
<dbReference type="EMBL" id="HM023863">
    <property type="protein sequence ID" value="ADI99208.1"/>
    <property type="molecule type" value="mRNA"/>
</dbReference>
<feature type="non-terminal residue" evidence="2">
    <location>
        <position position="142"/>
    </location>
</feature>
<evidence type="ECO:0000256" key="1">
    <source>
        <dbReference type="SAM" id="SignalP"/>
    </source>
</evidence>